<evidence type="ECO:0000256" key="1">
    <source>
        <dbReference type="ARBA" id="ARBA00005606"/>
    </source>
</evidence>
<dbReference type="STRING" id="3088.A0A383V1M7"/>
<name>A0A383V1M7_TETOB</name>
<dbReference type="AlphaFoldDB" id="A0A383V1M7"/>
<gene>
    <name evidence="3" type="ORF">BQ4739_LOCUS55</name>
</gene>
<dbReference type="GO" id="GO:0008430">
    <property type="term" value="F:selenium binding"/>
    <property type="evidence" value="ECO:0007669"/>
    <property type="project" value="InterPro"/>
</dbReference>
<dbReference type="PANTHER" id="PTHR23300">
    <property type="entry name" value="METHANETHIOL OXIDASE"/>
    <property type="match status" value="1"/>
</dbReference>
<evidence type="ECO:0000313" key="4">
    <source>
        <dbReference type="Proteomes" id="UP000256970"/>
    </source>
</evidence>
<accession>A0A383V1M7</accession>
<sequence length="476" mass="51448">MATTNGCCATQGGPGYATPLDAFRNGAREKLIYVPCIVADHSRPDYLATVDVDPDSSTYSQVIHRLPMPYVGDELHHSGWNACSSCHGDPSKKRQFLILPSLKSGRVYAVDVGNEREPKLHKVVEGTELGSAAGVGYPHTSHCLGSGDIMISTMGDPAGKAKGNFVLLDSQLNVKGTWADADTAFGYDFWYQPAHNIMVSSEFGTPLEFFKGFNPAVASTEYGSKLHVWNWRERTLRQSIELGPDGLIPLETRFLHDPQAPVGFVGCALSSNVIKLTVDPASGNLGTDVVVRQPWLEVAGWALPTLPPLITDILISLDDKWLFFSNWLRGDLCMYDISNPAEPRLASRLWLGGVIAAGGAVTVSAEALATLGLSEQPQAPVVQGVKVQGGPQMLQLSLDGKRLYVTNSLLSPWDKQFYPEMVAQGGQMLQVDVDLAGGSMSLNTNFVIDFGKEPDGPVLAHECRYPGGDCSSDIWL</sequence>
<dbReference type="InterPro" id="IPR008826">
    <property type="entry name" value="Se-bd"/>
</dbReference>
<dbReference type="SUPFAM" id="SSF75011">
    <property type="entry name" value="3-carboxy-cis,cis-mucoante lactonizing enzyme"/>
    <property type="match status" value="1"/>
</dbReference>
<comment type="similarity">
    <text evidence="1">Belongs to the selenium-binding protein family.</text>
</comment>
<dbReference type="Proteomes" id="UP000256970">
    <property type="component" value="Unassembled WGS sequence"/>
</dbReference>
<dbReference type="PANTHER" id="PTHR23300:SF0">
    <property type="entry name" value="METHANETHIOL OXIDASE"/>
    <property type="match status" value="1"/>
</dbReference>
<dbReference type="EMBL" id="FNXT01000002">
    <property type="protein sequence ID" value="SZX59435.1"/>
    <property type="molecule type" value="Genomic_DNA"/>
</dbReference>
<organism evidence="3 4">
    <name type="scientific">Tetradesmus obliquus</name>
    <name type="common">Green alga</name>
    <name type="synonym">Acutodesmus obliquus</name>
    <dbReference type="NCBI Taxonomy" id="3088"/>
    <lineage>
        <taxon>Eukaryota</taxon>
        <taxon>Viridiplantae</taxon>
        <taxon>Chlorophyta</taxon>
        <taxon>core chlorophytes</taxon>
        <taxon>Chlorophyceae</taxon>
        <taxon>CS clade</taxon>
        <taxon>Sphaeropleales</taxon>
        <taxon>Scenedesmaceae</taxon>
        <taxon>Tetradesmus</taxon>
    </lineage>
</organism>
<proteinExistence type="inferred from homology"/>
<evidence type="ECO:0008006" key="5">
    <source>
        <dbReference type="Google" id="ProtNLM"/>
    </source>
</evidence>
<reference evidence="3 4" key="1">
    <citation type="submission" date="2016-10" db="EMBL/GenBank/DDBJ databases">
        <authorList>
            <person name="Cai Z."/>
        </authorList>
    </citation>
    <scope>NUCLEOTIDE SEQUENCE [LARGE SCALE GENOMIC DNA]</scope>
</reference>
<keyword evidence="2" id="KW-0711">Selenium</keyword>
<evidence type="ECO:0000313" key="3">
    <source>
        <dbReference type="EMBL" id="SZX59435.1"/>
    </source>
</evidence>
<keyword evidence="4" id="KW-1185">Reference proteome</keyword>
<dbReference type="Pfam" id="PF05694">
    <property type="entry name" value="SBP56"/>
    <property type="match status" value="1"/>
</dbReference>
<evidence type="ECO:0000256" key="2">
    <source>
        <dbReference type="ARBA" id="ARBA00023266"/>
    </source>
</evidence>
<protein>
    <recommendedName>
        <fullName evidence="5">Methanethiol oxidase</fullName>
    </recommendedName>
</protein>